<evidence type="ECO:0000256" key="1">
    <source>
        <dbReference type="SAM" id="SignalP"/>
    </source>
</evidence>
<name>A0A2U1K3P7_9FLAO</name>
<reference evidence="4 5" key="1">
    <citation type="submission" date="2018-04" db="EMBL/GenBank/DDBJ databases">
        <title>Flavobacterium sp. nov., isolated from glacier ice.</title>
        <authorList>
            <person name="Liu Q."/>
            <person name="Xin Y.-H."/>
        </authorList>
    </citation>
    <scope>NUCLEOTIDE SEQUENCE [LARGE SCALE GENOMIC DNA]</scope>
    <source>
        <strain evidence="4 5">LB2P30</strain>
    </source>
</reference>
<dbReference type="Gene3D" id="1.10.3360.10">
    <property type="entry name" value="VPA0735-like domain"/>
    <property type="match status" value="1"/>
</dbReference>
<dbReference type="SUPFAM" id="SSF160935">
    <property type="entry name" value="VPA0735-like"/>
    <property type="match status" value="1"/>
</dbReference>
<dbReference type="Pfam" id="PF06742">
    <property type="entry name" value="DUF1214"/>
    <property type="match status" value="1"/>
</dbReference>
<comment type="caution">
    <text evidence="4">The sequence shown here is derived from an EMBL/GenBank/DDBJ whole genome shotgun (WGS) entry which is preliminary data.</text>
</comment>
<dbReference type="Pfam" id="PF06863">
    <property type="entry name" value="DUF1254"/>
    <property type="match status" value="1"/>
</dbReference>
<evidence type="ECO:0000259" key="3">
    <source>
        <dbReference type="Pfam" id="PF06863"/>
    </source>
</evidence>
<dbReference type="EMBL" id="QCZH01000001">
    <property type="protein sequence ID" value="PWA11769.1"/>
    <property type="molecule type" value="Genomic_DNA"/>
</dbReference>
<dbReference type="Proteomes" id="UP000245618">
    <property type="component" value="Unassembled WGS sequence"/>
</dbReference>
<dbReference type="PANTHER" id="PTHR36509">
    <property type="entry name" value="BLL3101 PROTEIN"/>
    <property type="match status" value="1"/>
</dbReference>
<organism evidence="4 5">
    <name type="scientific">Flavobacterium laiguense</name>
    <dbReference type="NCBI Taxonomy" id="2169409"/>
    <lineage>
        <taxon>Bacteria</taxon>
        <taxon>Pseudomonadati</taxon>
        <taxon>Bacteroidota</taxon>
        <taxon>Flavobacteriia</taxon>
        <taxon>Flavobacteriales</taxon>
        <taxon>Flavobacteriaceae</taxon>
        <taxon>Flavobacterium</taxon>
    </lineage>
</organism>
<evidence type="ECO:0000313" key="5">
    <source>
        <dbReference type="Proteomes" id="UP000245618"/>
    </source>
</evidence>
<keyword evidence="1" id="KW-0732">Signal</keyword>
<feature type="signal peptide" evidence="1">
    <location>
        <begin position="1"/>
        <end position="24"/>
    </location>
</feature>
<evidence type="ECO:0000259" key="2">
    <source>
        <dbReference type="Pfam" id="PF06742"/>
    </source>
</evidence>
<feature type="chain" id="PRO_5015494529" evidence="1">
    <location>
        <begin position="25"/>
        <end position="494"/>
    </location>
</feature>
<evidence type="ECO:0000313" key="4">
    <source>
        <dbReference type="EMBL" id="PWA11769.1"/>
    </source>
</evidence>
<dbReference type="Gene3D" id="2.60.120.600">
    <property type="entry name" value="Domain of unknown function DUF1214, C-terminal domain"/>
    <property type="match status" value="1"/>
</dbReference>
<dbReference type="PANTHER" id="PTHR36509:SF3">
    <property type="entry name" value="SIGNAL PEPTIDE PROTEIN"/>
    <property type="match status" value="1"/>
</dbReference>
<keyword evidence="5" id="KW-1185">Reference proteome</keyword>
<gene>
    <name evidence="4" type="ORF">DB891_02215</name>
</gene>
<dbReference type="OrthoDB" id="272779at2"/>
<dbReference type="Gene3D" id="2.60.40.1610">
    <property type="entry name" value="Domain of unknown function DUF1254"/>
    <property type="match status" value="1"/>
</dbReference>
<feature type="domain" description="DUF1214" evidence="2">
    <location>
        <begin position="371"/>
        <end position="478"/>
    </location>
</feature>
<dbReference type="InterPro" id="IPR010679">
    <property type="entry name" value="DUF1254"/>
</dbReference>
<proteinExistence type="predicted"/>
<dbReference type="AlphaFoldDB" id="A0A2U1K3P7"/>
<sequence length="494" mass="55172">MKHKTKITALLFTAIAAISSDGFAQQVQAPKTAAGTKIVDTRIGKITLENGTPTKESVDKLYNEMDFQRACQAYIWGIPAVALSQFKKASNDIKVSNGQFIIFATFESKLGIITPNYTTPYVATVADLEKSGPVVIELPKGLMAGMALDAWQRVLTDLGAIGPDKGEGGKYLFVGPGQTVPKVEGYHVIQSPTFNIFYGVRLLDADEKKAIAELTPLIKSYPYSERNNIPKEQTEPLGEVKWSQIQPHGMEYWERLADVVQQEPVEERDRFFMAQLRFLGIEKGKPFNPTAEQKQILLEAEKVGELMVEANSSDKRFAPSYWSGTSWKDAVVSDVNQRSENYEQLDERSSWAYEAFTISRGMKSTTPGFGQRYMVTYTDKGGDLLDGGKNYVLHVPSNPPATQFWSVTAYDETTRSFVVSATKKTDLSSRRKSVVTNADGSVDVYFGPTEPKGHENNWVQTVAGKGWFPYFRFYGPTEAVFNKSWQLKDIEKVK</sequence>
<accession>A0A2U1K3P7</accession>
<dbReference type="InterPro" id="IPR010621">
    <property type="entry name" value="DUF1214"/>
</dbReference>
<feature type="domain" description="DUF1254" evidence="3">
    <location>
        <begin position="110"/>
        <end position="214"/>
    </location>
</feature>
<protein>
    <submittedName>
        <fullName evidence="4">DUF1254 domain-containing protein</fullName>
    </submittedName>
</protein>
<dbReference type="InterPro" id="IPR037049">
    <property type="entry name" value="DUF1214_C_sf"/>
</dbReference>
<dbReference type="InterPro" id="IPR037050">
    <property type="entry name" value="DUF1254_sf"/>
</dbReference>